<dbReference type="EMBL" id="KN832661">
    <property type="protein sequence ID" value="KII82779.1"/>
    <property type="molecule type" value="Genomic_DNA"/>
</dbReference>
<organism evidence="1 3">
    <name type="scientific">Plicaturopsis crispa FD-325 SS-3</name>
    <dbReference type="NCBI Taxonomy" id="944288"/>
    <lineage>
        <taxon>Eukaryota</taxon>
        <taxon>Fungi</taxon>
        <taxon>Dikarya</taxon>
        <taxon>Basidiomycota</taxon>
        <taxon>Agaricomycotina</taxon>
        <taxon>Agaricomycetes</taxon>
        <taxon>Agaricomycetidae</taxon>
        <taxon>Amylocorticiales</taxon>
        <taxon>Amylocorticiaceae</taxon>
        <taxon>Plicatura</taxon>
        <taxon>Plicaturopsis crispa</taxon>
    </lineage>
</organism>
<evidence type="ECO:0000313" key="3">
    <source>
        <dbReference type="Proteomes" id="UP000053263"/>
    </source>
</evidence>
<protein>
    <submittedName>
        <fullName evidence="1">Uncharacterized protein</fullName>
    </submittedName>
</protein>
<evidence type="ECO:0000313" key="1">
    <source>
        <dbReference type="EMBL" id="KII82779.1"/>
    </source>
</evidence>
<sequence length="58" mass="6523">GTRFNAYDDLFSIRKCDDESLPTLVARVQAAMRDVVNLRPASFTLATLDDELRAMAMM</sequence>
<dbReference type="EMBL" id="KN832615">
    <property type="protein sequence ID" value="KII82843.1"/>
    <property type="molecule type" value="Genomic_DNA"/>
</dbReference>
<proteinExistence type="predicted"/>
<name>A0A0C9T0X6_PLICR</name>
<feature type="non-terminal residue" evidence="1">
    <location>
        <position position="58"/>
    </location>
</feature>
<gene>
    <name evidence="1" type="ORF">PLICRDRAFT_60261</name>
    <name evidence="2" type="ORF">PLICRDRAFT_82902</name>
</gene>
<reference evidence="1 3" key="1">
    <citation type="submission" date="2014-06" db="EMBL/GenBank/DDBJ databases">
        <title>Evolutionary Origins and Diversification of the Mycorrhizal Mutualists.</title>
        <authorList>
            <consortium name="DOE Joint Genome Institute"/>
            <consortium name="Mycorrhizal Genomics Consortium"/>
            <person name="Kohler A."/>
            <person name="Kuo A."/>
            <person name="Nagy L.G."/>
            <person name="Floudas D."/>
            <person name="Copeland A."/>
            <person name="Barry K.W."/>
            <person name="Cichocki N."/>
            <person name="Veneault-Fourrey C."/>
            <person name="LaButti K."/>
            <person name="Lindquist E.A."/>
            <person name="Lipzen A."/>
            <person name="Lundell T."/>
            <person name="Morin E."/>
            <person name="Murat C."/>
            <person name="Riley R."/>
            <person name="Ohm R."/>
            <person name="Sun H."/>
            <person name="Tunlid A."/>
            <person name="Henrissat B."/>
            <person name="Grigoriev I.V."/>
            <person name="Hibbett D.S."/>
            <person name="Martin F."/>
        </authorList>
    </citation>
    <scope>NUCLEOTIDE SEQUENCE [LARGE SCALE GENOMIC DNA]</scope>
    <source>
        <strain evidence="1 3">FD-325 SS-3</strain>
    </source>
</reference>
<dbReference type="Proteomes" id="UP000053263">
    <property type="component" value="Unassembled WGS sequence"/>
</dbReference>
<keyword evidence="3" id="KW-1185">Reference proteome</keyword>
<dbReference type="HOGENOM" id="CLU_208177_0_0_1"/>
<accession>A0A0C9T0X6</accession>
<dbReference type="OrthoDB" id="3223501at2759"/>
<dbReference type="AlphaFoldDB" id="A0A0C9T0X6"/>
<feature type="non-terminal residue" evidence="1">
    <location>
        <position position="1"/>
    </location>
</feature>
<evidence type="ECO:0000313" key="2">
    <source>
        <dbReference type="EMBL" id="KII82843.1"/>
    </source>
</evidence>